<dbReference type="Proteomes" id="UP000824201">
    <property type="component" value="Unassembled WGS sequence"/>
</dbReference>
<organism evidence="2 3">
    <name type="scientific">Candidatus Fimimorpha faecalis</name>
    <dbReference type="NCBI Taxonomy" id="2840824"/>
    <lineage>
        <taxon>Bacteria</taxon>
        <taxon>Bacillati</taxon>
        <taxon>Bacillota</taxon>
        <taxon>Clostridia</taxon>
        <taxon>Eubacteriales</taxon>
        <taxon>Candidatus Fimimorpha</taxon>
    </lineage>
</organism>
<dbReference type="InterPro" id="IPR027417">
    <property type="entry name" value="P-loop_NTPase"/>
</dbReference>
<sequence length="397" mass="46742">MGRYLNPGNEAFKISVSSEIYVDKSNLISFTNKRLEQEKRYICVSRPRRFGKSMTANMLCAYYDKSCNSKDLFHHLNIFQNEKFEQYLNQYDVIFLNIQHFLRKAGSPENLANYIEEKVLAEIRKVYGNLIDETETSLPDALASVFEQKDQSNRGFIFIIDEWDCIFRENKDNKQAHKYYLDFLKDLFKDRTYVKLAYMTGILPIKKYGTHSALNIFDEFSMTSPKHLAQYVGFTEEEVKELCTIYHMNFSEAQRWYDGYQFKNIKHIYNPKSIVDAMIDEEFKSYWNNTETYEALKVYIDMNFDGLKDAIIAMLGNINCQIDIGTFQNDMTNFLGKDDVLTLLIHLGYLAYNETTRTVFIPNEEVREEFLRVIRTSGWNEVIRAISHSERLLAEIL</sequence>
<gene>
    <name evidence="2" type="ORF">IAC96_14060</name>
</gene>
<proteinExistence type="predicted"/>
<dbReference type="Gene3D" id="3.40.50.300">
    <property type="entry name" value="P-loop containing nucleotide triphosphate hydrolases"/>
    <property type="match status" value="1"/>
</dbReference>
<reference evidence="2" key="2">
    <citation type="journal article" date="2021" name="PeerJ">
        <title>Extensive microbial diversity within the chicken gut microbiome revealed by metagenomics and culture.</title>
        <authorList>
            <person name="Gilroy R."/>
            <person name="Ravi A."/>
            <person name="Getino M."/>
            <person name="Pursley I."/>
            <person name="Horton D.L."/>
            <person name="Alikhan N.F."/>
            <person name="Baker D."/>
            <person name="Gharbi K."/>
            <person name="Hall N."/>
            <person name="Watson M."/>
            <person name="Adriaenssens E.M."/>
            <person name="Foster-Nyarko E."/>
            <person name="Jarju S."/>
            <person name="Secka A."/>
            <person name="Antonio M."/>
            <person name="Oren A."/>
            <person name="Chaudhuri R.R."/>
            <person name="La Ragione R."/>
            <person name="Hildebrand F."/>
            <person name="Pallen M.J."/>
        </authorList>
    </citation>
    <scope>NUCLEOTIDE SEQUENCE</scope>
    <source>
        <strain evidence="2">ChiW13-3771</strain>
    </source>
</reference>
<dbReference type="Pfam" id="PF09820">
    <property type="entry name" value="AAA-ATPase_like"/>
    <property type="match status" value="1"/>
</dbReference>
<dbReference type="AlphaFoldDB" id="A0A9D1EGX7"/>
<dbReference type="SUPFAM" id="SSF52540">
    <property type="entry name" value="P-loop containing nucleoside triphosphate hydrolases"/>
    <property type="match status" value="1"/>
</dbReference>
<evidence type="ECO:0000313" key="2">
    <source>
        <dbReference type="EMBL" id="HIR90064.1"/>
    </source>
</evidence>
<dbReference type="EMBL" id="DVHN01000196">
    <property type="protein sequence ID" value="HIR90064.1"/>
    <property type="molecule type" value="Genomic_DNA"/>
</dbReference>
<feature type="domain" description="AAA-ATPase-like" evidence="1">
    <location>
        <begin position="14"/>
        <end position="208"/>
    </location>
</feature>
<protein>
    <submittedName>
        <fullName evidence="2">AAA family ATPase</fullName>
    </submittedName>
</protein>
<accession>A0A9D1EGX7</accession>
<name>A0A9D1EGX7_9FIRM</name>
<evidence type="ECO:0000313" key="3">
    <source>
        <dbReference type="Proteomes" id="UP000824201"/>
    </source>
</evidence>
<dbReference type="PANTHER" id="PTHR34825">
    <property type="entry name" value="CONSERVED PROTEIN, WITH A WEAK D-GALACTARATE DEHYDRATASE/ALTRONATE HYDROLASE DOMAIN"/>
    <property type="match status" value="1"/>
</dbReference>
<reference evidence="2" key="1">
    <citation type="submission" date="2020-10" db="EMBL/GenBank/DDBJ databases">
        <authorList>
            <person name="Gilroy R."/>
        </authorList>
    </citation>
    <scope>NUCLEOTIDE SEQUENCE</scope>
    <source>
        <strain evidence="2">ChiW13-3771</strain>
    </source>
</reference>
<dbReference type="PANTHER" id="PTHR34825:SF1">
    <property type="entry name" value="AAA-ATPASE-LIKE DOMAIN-CONTAINING PROTEIN"/>
    <property type="match status" value="1"/>
</dbReference>
<comment type="caution">
    <text evidence="2">The sequence shown here is derived from an EMBL/GenBank/DDBJ whole genome shotgun (WGS) entry which is preliminary data.</text>
</comment>
<evidence type="ECO:0000259" key="1">
    <source>
        <dbReference type="Pfam" id="PF09820"/>
    </source>
</evidence>
<dbReference type="InterPro" id="IPR018631">
    <property type="entry name" value="AAA-ATPase-like_dom"/>
</dbReference>